<dbReference type="EMBL" id="CP031264">
    <property type="protein sequence ID" value="AXI77801.1"/>
    <property type="molecule type" value="Genomic_DNA"/>
</dbReference>
<dbReference type="OrthoDB" id="3389322at2"/>
<organism evidence="4 5">
    <name type="scientific">Peterkaempfera bronchialis</name>
    <dbReference type="NCBI Taxonomy" id="2126346"/>
    <lineage>
        <taxon>Bacteria</taxon>
        <taxon>Bacillati</taxon>
        <taxon>Actinomycetota</taxon>
        <taxon>Actinomycetes</taxon>
        <taxon>Kitasatosporales</taxon>
        <taxon>Streptomycetaceae</taxon>
        <taxon>Peterkaempfera</taxon>
    </lineage>
</organism>
<dbReference type="KEGG" id="stri:C7M71_010495"/>
<accession>A0A345SVP6</accession>
<dbReference type="Pfam" id="PF13559">
    <property type="entry name" value="DUF4129"/>
    <property type="match status" value="1"/>
</dbReference>
<gene>
    <name evidence="4" type="ORF">C7M71_010495</name>
</gene>
<protein>
    <submittedName>
        <fullName evidence="4">DUF4129 domain-containing protein</fullName>
    </submittedName>
</protein>
<evidence type="ECO:0000256" key="2">
    <source>
        <dbReference type="SAM" id="Phobius"/>
    </source>
</evidence>
<feature type="domain" description="Protein-glutamine gamma-glutamyltransferase-like C-terminal" evidence="3">
    <location>
        <begin position="140"/>
        <end position="208"/>
    </location>
</feature>
<sequence length="232" mass="25046">MGTWGERPHAAALGEGGVPVTVGRDAAREAARHELTDPAYHRDDPSLLERLLNWVWRQFDRMLEQVGGSALGGRTALVVFLAVLLLAGLALWWRLGAPRRAARTAGAMLFDDRRRTAAEHRAAAERHAAAAQWADAVRERMRAVVRALEERAILDERPGRTADEAAAEAGRVLPDHADPLRRAVRTFDDTTYGGRPGDAEAYQEIADLDSALQRARPASTPAPAATGSGGPA</sequence>
<dbReference type="InterPro" id="IPR025403">
    <property type="entry name" value="TgpA-like_C"/>
</dbReference>
<keyword evidence="2" id="KW-1133">Transmembrane helix</keyword>
<evidence type="ECO:0000313" key="4">
    <source>
        <dbReference type="EMBL" id="AXI77801.1"/>
    </source>
</evidence>
<feature type="region of interest" description="Disordered" evidence="1">
    <location>
        <begin position="213"/>
        <end position="232"/>
    </location>
</feature>
<evidence type="ECO:0000256" key="1">
    <source>
        <dbReference type="SAM" id="MobiDB-lite"/>
    </source>
</evidence>
<keyword evidence="2" id="KW-0812">Transmembrane</keyword>
<evidence type="ECO:0000313" key="5">
    <source>
        <dbReference type="Proteomes" id="UP000249340"/>
    </source>
</evidence>
<keyword evidence="5" id="KW-1185">Reference proteome</keyword>
<dbReference type="AlphaFoldDB" id="A0A345SVP6"/>
<keyword evidence="2" id="KW-0472">Membrane</keyword>
<name>A0A345SVP6_9ACTN</name>
<feature type="transmembrane region" description="Helical" evidence="2">
    <location>
        <begin position="71"/>
        <end position="93"/>
    </location>
</feature>
<dbReference type="Proteomes" id="UP000249340">
    <property type="component" value="Chromosome"/>
</dbReference>
<feature type="compositionally biased region" description="Low complexity" evidence="1">
    <location>
        <begin position="214"/>
        <end position="226"/>
    </location>
</feature>
<proteinExistence type="predicted"/>
<dbReference type="RefSeq" id="WP_114914310.1">
    <property type="nucleotide sequence ID" value="NZ_CP031264.1"/>
</dbReference>
<evidence type="ECO:0000259" key="3">
    <source>
        <dbReference type="Pfam" id="PF13559"/>
    </source>
</evidence>
<reference evidence="5" key="1">
    <citation type="submission" date="2018-07" db="EMBL/GenBank/DDBJ databases">
        <title>Streptacidiphilus bronchialis DSM 106435 chromosome.</title>
        <authorList>
            <person name="Batra D."/>
            <person name="Gulvik C.A."/>
        </authorList>
    </citation>
    <scope>NUCLEOTIDE SEQUENCE [LARGE SCALE GENOMIC DNA]</scope>
    <source>
        <strain evidence="5">DSM 106435</strain>
    </source>
</reference>